<proteinExistence type="predicted"/>
<dbReference type="PROSITE" id="PS50943">
    <property type="entry name" value="HTH_CROC1"/>
    <property type="match status" value="1"/>
</dbReference>
<dbReference type="Proteomes" id="UP000738431">
    <property type="component" value="Chromosome"/>
</dbReference>
<dbReference type="SUPFAM" id="SSF47413">
    <property type="entry name" value="lambda repressor-like DNA-binding domains"/>
    <property type="match status" value="1"/>
</dbReference>
<name>A0ABZ1CAC1_9BACT</name>
<dbReference type="InterPro" id="IPR010982">
    <property type="entry name" value="Lambda_DNA-bd_dom_sf"/>
</dbReference>
<dbReference type="CDD" id="cd00093">
    <property type="entry name" value="HTH_XRE"/>
    <property type="match status" value="1"/>
</dbReference>
<feature type="domain" description="HTH cro/C1-type" evidence="2">
    <location>
        <begin position="20"/>
        <end position="73"/>
    </location>
</feature>
<organism evidence="3 4">
    <name type="scientific">Actomonas aquatica</name>
    <dbReference type="NCBI Taxonomy" id="2866162"/>
    <lineage>
        <taxon>Bacteria</taxon>
        <taxon>Pseudomonadati</taxon>
        <taxon>Verrucomicrobiota</taxon>
        <taxon>Opitutia</taxon>
        <taxon>Opitutales</taxon>
        <taxon>Opitutaceae</taxon>
        <taxon>Actomonas</taxon>
    </lineage>
</organism>
<dbReference type="EMBL" id="CP139781">
    <property type="protein sequence ID" value="WRQ87270.1"/>
    <property type="molecule type" value="Genomic_DNA"/>
</dbReference>
<keyword evidence="4" id="KW-1185">Reference proteome</keyword>
<sequence>MKIEARLTDEVILRELGARVAALRLERNLTQAELAREAGVSARTVARLESGEVAVQLSALLRVSRVLGLLERLDVWLPEVKPGPMQQLLAQAKDGRRRRASGKRARAKSSERGTGRVEEEAPGAWSWGDEA</sequence>
<accession>A0ABZ1CAC1</accession>
<dbReference type="InterPro" id="IPR001387">
    <property type="entry name" value="Cro/C1-type_HTH"/>
</dbReference>
<evidence type="ECO:0000313" key="3">
    <source>
        <dbReference type="EMBL" id="WRQ87270.1"/>
    </source>
</evidence>
<reference evidence="3 4" key="1">
    <citation type="submission" date="2023-12" db="EMBL/GenBank/DDBJ databases">
        <title>Description of an unclassified Opitutus bacterium of Verrucomicrobiota.</title>
        <authorList>
            <person name="Zhang D.-F."/>
        </authorList>
    </citation>
    <scope>NUCLEOTIDE SEQUENCE [LARGE SCALE GENOMIC DNA]</scope>
    <source>
        <strain evidence="3 4">WL0086</strain>
    </source>
</reference>
<gene>
    <name evidence="3" type="ORF">K1X11_020855</name>
</gene>
<feature type="region of interest" description="Disordered" evidence="1">
    <location>
        <begin position="91"/>
        <end position="131"/>
    </location>
</feature>
<dbReference type="RefSeq" id="WP_221029314.1">
    <property type="nucleotide sequence ID" value="NZ_CP139781.1"/>
</dbReference>
<feature type="compositionally biased region" description="Basic and acidic residues" evidence="1">
    <location>
        <begin position="108"/>
        <end position="119"/>
    </location>
</feature>
<dbReference type="Gene3D" id="1.10.260.40">
    <property type="entry name" value="lambda repressor-like DNA-binding domains"/>
    <property type="match status" value="1"/>
</dbReference>
<protein>
    <submittedName>
        <fullName evidence="3">Helix-turn-helix transcriptional regulator</fullName>
    </submittedName>
</protein>
<evidence type="ECO:0000313" key="4">
    <source>
        <dbReference type="Proteomes" id="UP000738431"/>
    </source>
</evidence>
<dbReference type="SMART" id="SM00530">
    <property type="entry name" value="HTH_XRE"/>
    <property type="match status" value="1"/>
</dbReference>
<evidence type="ECO:0000259" key="2">
    <source>
        <dbReference type="PROSITE" id="PS50943"/>
    </source>
</evidence>
<evidence type="ECO:0000256" key="1">
    <source>
        <dbReference type="SAM" id="MobiDB-lite"/>
    </source>
</evidence>
<dbReference type="Pfam" id="PF01381">
    <property type="entry name" value="HTH_3"/>
    <property type="match status" value="1"/>
</dbReference>
<feature type="compositionally biased region" description="Basic residues" evidence="1">
    <location>
        <begin position="95"/>
        <end position="107"/>
    </location>
</feature>